<dbReference type="Proteomes" id="UP001161257">
    <property type="component" value="Unassembled WGS sequence"/>
</dbReference>
<keyword evidence="1" id="KW-1133">Transmembrane helix</keyword>
<dbReference type="InterPro" id="IPR001296">
    <property type="entry name" value="Glyco_trans_1"/>
</dbReference>
<feature type="domain" description="Glycosyl transferase family 1" evidence="2">
    <location>
        <begin position="191"/>
        <end position="337"/>
    </location>
</feature>
<evidence type="ECO:0008006" key="6">
    <source>
        <dbReference type="Google" id="ProtNLM"/>
    </source>
</evidence>
<sequence>MRVLLVNISLDAKLGGGTAERTRHLALHLAKAGSDCEAIAMTGNSWQRDFDELGVKSYITGRIGHRFPIPLVNPWRAWRAVRKANVLHIMGYWNLLSVAMGLLALIGRRPYILCPAGEFASVASPRPIMKVFHLLLGRWLIKAASGFIAITDLEQELIAQVAGVPVASIPVIGNAVAEPGAVQQASNVPLPDEPFILFMGRLAPVKGPDFLIQAYLDTPAAQRYPLVMAGPDFGMQQELQALVNASVLAGRIHFIGFLDEAQRTQVYRQAMMLVIPSRSEAMSLVALEAGVVGLPVLLTDTCGFDQVEQVQGGLVVPASAAGIAQGLERMLADPAELKAKGGRLKAFILEHYTWSATVQVMLRRFSRLLNTGSMTE</sequence>
<dbReference type="Pfam" id="PF13579">
    <property type="entry name" value="Glyco_trans_4_4"/>
    <property type="match status" value="1"/>
</dbReference>
<organism evidence="4 5">
    <name type="scientific">Pseudomonas putida</name>
    <name type="common">Arthrobacter siderocapsulatus</name>
    <dbReference type="NCBI Taxonomy" id="303"/>
    <lineage>
        <taxon>Bacteria</taxon>
        <taxon>Pseudomonadati</taxon>
        <taxon>Pseudomonadota</taxon>
        <taxon>Gammaproteobacteria</taxon>
        <taxon>Pseudomonadales</taxon>
        <taxon>Pseudomonadaceae</taxon>
        <taxon>Pseudomonas</taxon>
    </lineage>
</organism>
<gene>
    <name evidence="4" type="ORF">PPUN14671_07160</name>
</gene>
<reference evidence="4" key="1">
    <citation type="submission" date="2023-01" db="EMBL/GenBank/DDBJ databases">
        <title>Whole-genome sequence of Pseudomonas putida NBRC 14671.</title>
        <authorList>
            <person name="Morohoshi T."/>
            <person name="Someya N."/>
        </authorList>
    </citation>
    <scope>NUCLEOTIDE SEQUENCE</scope>
    <source>
        <strain evidence="4">NBRC 14671</strain>
    </source>
</reference>
<dbReference type="GO" id="GO:0016757">
    <property type="term" value="F:glycosyltransferase activity"/>
    <property type="evidence" value="ECO:0007669"/>
    <property type="project" value="InterPro"/>
</dbReference>
<dbReference type="InterPro" id="IPR028098">
    <property type="entry name" value="Glyco_trans_4-like_N"/>
</dbReference>
<dbReference type="GO" id="GO:1901135">
    <property type="term" value="P:carbohydrate derivative metabolic process"/>
    <property type="evidence" value="ECO:0007669"/>
    <property type="project" value="UniProtKB-ARBA"/>
</dbReference>
<dbReference type="EMBL" id="BSKJ01000001">
    <property type="protein sequence ID" value="GLO33883.1"/>
    <property type="molecule type" value="Genomic_DNA"/>
</dbReference>
<dbReference type="Pfam" id="PF00534">
    <property type="entry name" value="Glycos_transf_1"/>
    <property type="match status" value="1"/>
</dbReference>
<keyword evidence="1" id="KW-0472">Membrane</keyword>
<dbReference type="PANTHER" id="PTHR12526">
    <property type="entry name" value="GLYCOSYLTRANSFERASE"/>
    <property type="match status" value="1"/>
</dbReference>
<dbReference type="PANTHER" id="PTHR12526:SF636">
    <property type="entry name" value="BLL3647 PROTEIN"/>
    <property type="match status" value="1"/>
</dbReference>
<dbReference type="Gene3D" id="3.40.50.2000">
    <property type="entry name" value="Glycogen Phosphorylase B"/>
    <property type="match status" value="2"/>
</dbReference>
<comment type="caution">
    <text evidence="4">The sequence shown here is derived from an EMBL/GenBank/DDBJ whole genome shotgun (WGS) entry which is preliminary data.</text>
</comment>
<dbReference type="RefSeq" id="WP_284355219.1">
    <property type="nucleotide sequence ID" value="NZ_BSKF01000007.1"/>
</dbReference>
<evidence type="ECO:0000259" key="2">
    <source>
        <dbReference type="Pfam" id="PF00534"/>
    </source>
</evidence>
<evidence type="ECO:0000259" key="3">
    <source>
        <dbReference type="Pfam" id="PF13579"/>
    </source>
</evidence>
<evidence type="ECO:0000256" key="1">
    <source>
        <dbReference type="SAM" id="Phobius"/>
    </source>
</evidence>
<evidence type="ECO:0000313" key="4">
    <source>
        <dbReference type="EMBL" id="GLO33883.1"/>
    </source>
</evidence>
<feature type="transmembrane region" description="Helical" evidence="1">
    <location>
        <begin position="86"/>
        <end position="106"/>
    </location>
</feature>
<dbReference type="CDD" id="cd03801">
    <property type="entry name" value="GT4_PimA-like"/>
    <property type="match status" value="1"/>
</dbReference>
<feature type="domain" description="Glycosyltransferase subfamily 4-like N-terminal" evidence="3">
    <location>
        <begin position="16"/>
        <end position="174"/>
    </location>
</feature>
<evidence type="ECO:0000313" key="5">
    <source>
        <dbReference type="Proteomes" id="UP001161257"/>
    </source>
</evidence>
<dbReference type="SUPFAM" id="SSF53756">
    <property type="entry name" value="UDP-Glycosyltransferase/glycogen phosphorylase"/>
    <property type="match status" value="1"/>
</dbReference>
<accession>A0AA37RBG5</accession>
<protein>
    <recommendedName>
        <fullName evidence="6">Glycosyltransferase</fullName>
    </recommendedName>
</protein>
<keyword evidence="1" id="KW-0812">Transmembrane</keyword>
<dbReference type="AlphaFoldDB" id="A0AA37RBG5"/>
<name>A0AA37RBG5_PSEPU</name>
<proteinExistence type="predicted"/>